<keyword evidence="7 9" id="KW-0472">Membrane</keyword>
<dbReference type="RefSeq" id="WP_393011866.1">
    <property type="nucleotide sequence ID" value="NZ_JAZAQF010000044.1"/>
</dbReference>
<evidence type="ECO:0000256" key="4">
    <source>
        <dbReference type="ARBA" id="ARBA00022692"/>
    </source>
</evidence>
<name>A0ABW7CC60_9CYAN</name>
<dbReference type="Proteomes" id="UP001604335">
    <property type="component" value="Unassembled WGS sequence"/>
</dbReference>
<evidence type="ECO:0000313" key="10">
    <source>
        <dbReference type="EMBL" id="MFG3817501.1"/>
    </source>
</evidence>
<keyword evidence="4 9" id="KW-0812">Transmembrane</keyword>
<keyword evidence="5 9" id="KW-1133">Transmembrane helix</keyword>
<organism evidence="10 11">
    <name type="scientific">Limnothrix redekei LRLZ20PSL1</name>
    <dbReference type="NCBI Taxonomy" id="3112953"/>
    <lineage>
        <taxon>Bacteria</taxon>
        <taxon>Bacillati</taxon>
        <taxon>Cyanobacteriota</taxon>
        <taxon>Cyanophyceae</taxon>
        <taxon>Pseudanabaenales</taxon>
        <taxon>Pseudanabaenaceae</taxon>
        <taxon>Limnothrix</taxon>
    </lineage>
</organism>
<keyword evidence="2" id="KW-0813">Transport</keyword>
<evidence type="ECO:0000313" key="11">
    <source>
        <dbReference type="Proteomes" id="UP001604335"/>
    </source>
</evidence>
<comment type="similarity">
    <text evidence="8">Belongs to the anion channel-forming bestrophin (TC 1.A.46) family.</text>
</comment>
<evidence type="ECO:0000256" key="1">
    <source>
        <dbReference type="ARBA" id="ARBA00004651"/>
    </source>
</evidence>
<comment type="subcellular location">
    <subcellularLocation>
        <location evidence="1">Cell membrane</location>
        <topology evidence="1">Multi-pass membrane protein</topology>
    </subcellularLocation>
</comment>
<dbReference type="InterPro" id="IPR044669">
    <property type="entry name" value="YneE/VCCN1/2-like"/>
</dbReference>
<gene>
    <name evidence="10" type="ORF">VPK24_07615</name>
</gene>
<feature type="transmembrane region" description="Helical" evidence="9">
    <location>
        <begin position="60"/>
        <end position="79"/>
    </location>
</feature>
<feature type="transmembrane region" description="Helical" evidence="9">
    <location>
        <begin position="21"/>
        <end position="48"/>
    </location>
</feature>
<keyword evidence="11" id="KW-1185">Reference proteome</keyword>
<sequence>MATSIFQFRQKDRRPWLRVILQLRGSVVPTIAPRVLLCGTFAAVVSWLHALKVPVAQPGWANLIPSVVLGLLLVFRTNTAYERFWEGRKLWGGIVNTSRNLGRQIWVAIDESTPEVREQKISALNLIAAFGIATKQHLRGASVTEAVADLVEPNVLANLQTTNHAPIDLSVRIAAFLEEQRDRGNLNPYQLASMHRLLDVLVDSLGGCERILRTPMPFAYAIHLRQLLLIYCLILPFELVSKVGWWTGLLVAIISFTLFGIEEIGEEIENPFGTDPNDLPLDAICNTVRQNMQDLTTLNPREANARALVDNSFQ</sequence>
<dbReference type="Pfam" id="PF25539">
    <property type="entry name" value="Bestrophin_2"/>
    <property type="match status" value="1"/>
</dbReference>
<keyword evidence="3" id="KW-1003">Cell membrane</keyword>
<comment type="caution">
    <text evidence="10">The sequence shown here is derived from an EMBL/GenBank/DDBJ whole genome shotgun (WGS) entry which is preliminary data.</text>
</comment>
<keyword evidence="6" id="KW-0406">Ion transport</keyword>
<protein>
    <submittedName>
        <fullName evidence="10">Bestrophin family ion channel</fullName>
    </submittedName>
</protein>
<evidence type="ECO:0000256" key="6">
    <source>
        <dbReference type="ARBA" id="ARBA00023065"/>
    </source>
</evidence>
<evidence type="ECO:0000256" key="2">
    <source>
        <dbReference type="ARBA" id="ARBA00022448"/>
    </source>
</evidence>
<evidence type="ECO:0000256" key="3">
    <source>
        <dbReference type="ARBA" id="ARBA00022475"/>
    </source>
</evidence>
<reference evidence="11" key="1">
    <citation type="journal article" date="2024" name="Algal Res.">
        <title>Biochemical, toxicological and genomic investigation of a high-biomass producing Limnothrix strain isolated from Italian shallow drinking water reservoir.</title>
        <authorList>
            <person name="Simonazzi M."/>
            <person name="Shishido T.K."/>
            <person name="Delbaje E."/>
            <person name="Wahlsten M."/>
            <person name="Fewer D.P."/>
            <person name="Sivonen K."/>
            <person name="Pezzolesi L."/>
            <person name="Pistocchi R."/>
        </authorList>
    </citation>
    <scope>NUCLEOTIDE SEQUENCE [LARGE SCALE GENOMIC DNA]</scope>
    <source>
        <strain evidence="11">LRLZ20PSL1</strain>
    </source>
</reference>
<accession>A0ABW7CC60</accession>
<evidence type="ECO:0000256" key="9">
    <source>
        <dbReference type="SAM" id="Phobius"/>
    </source>
</evidence>
<evidence type="ECO:0000256" key="7">
    <source>
        <dbReference type="ARBA" id="ARBA00023136"/>
    </source>
</evidence>
<proteinExistence type="inferred from homology"/>
<dbReference type="EMBL" id="JAZAQF010000044">
    <property type="protein sequence ID" value="MFG3817501.1"/>
    <property type="molecule type" value="Genomic_DNA"/>
</dbReference>
<dbReference type="PANTHER" id="PTHR33281:SF19">
    <property type="entry name" value="VOLTAGE-DEPENDENT ANION CHANNEL-FORMING PROTEIN YNEE"/>
    <property type="match status" value="1"/>
</dbReference>
<evidence type="ECO:0000256" key="8">
    <source>
        <dbReference type="ARBA" id="ARBA00034708"/>
    </source>
</evidence>
<dbReference type="PANTHER" id="PTHR33281">
    <property type="entry name" value="UPF0187 PROTEIN YNEE"/>
    <property type="match status" value="1"/>
</dbReference>
<evidence type="ECO:0000256" key="5">
    <source>
        <dbReference type="ARBA" id="ARBA00022989"/>
    </source>
</evidence>